<dbReference type="CDD" id="cd00067">
    <property type="entry name" value="GAL4"/>
    <property type="match status" value="1"/>
</dbReference>
<dbReference type="Gene3D" id="4.10.240.10">
    <property type="entry name" value="Zn(2)-C6 fungal-type DNA-binding domain"/>
    <property type="match status" value="1"/>
</dbReference>
<gene>
    <name evidence="2" type="ORF">F8M41_008713</name>
</gene>
<dbReference type="SUPFAM" id="SSF57701">
    <property type="entry name" value="Zn2/Cys6 DNA-binding domain"/>
    <property type="match status" value="1"/>
</dbReference>
<name>A0A8H4AVI6_GIGMA</name>
<protein>
    <submittedName>
        <fullName evidence="2">Maltose fermentation regulatory protein MAL33</fullName>
    </submittedName>
</protein>
<dbReference type="AlphaFoldDB" id="A0A8H4AVI6"/>
<dbReference type="EMBL" id="WTPW01000193">
    <property type="protein sequence ID" value="KAF0537205.1"/>
    <property type="molecule type" value="Genomic_DNA"/>
</dbReference>
<organism evidence="2 3">
    <name type="scientific">Gigaspora margarita</name>
    <dbReference type="NCBI Taxonomy" id="4874"/>
    <lineage>
        <taxon>Eukaryota</taxon>
        <taxon>Fungi</taxon>
        <taxon>Fungi incertae sedis</taxon>
        <taxon>Mucoromycota</taxon>
        <taxon>Glomeromycotina</taxon>
        <taxon>Glomeromycetes</taxon>
        <taxon>Diversisporales</taxon>
        <taxon>Gigasporaceae</taxon>
        <taxon>Gigaspora</taxon>
    </lineage>
</organism>
<sequence length="99" mass="11383">MFNSCSSDVPIFYRNLRGRSIEILPRSRQQRATNACTNCRKKHVKCSEETICTYCASHNLKCIYVNLVKKRGPKAENRPANVFESNFSQAVNIKIEDLK</sequence>
<dbReference type="InterPro" id="IPR001138">
    <property type="entry name" value="Zn2Cys6_DnaBD"/>
</dbReference>
<dbReference type="GO" id="GO:0008270">
    <property type="term" value="F:zinc ion binding"/>
    <property type="evidence" value="ECO:0007669"/>
    <property type="project" value="InterPro"/>
</dbReference>
<dbReference type="GO" id="GO:0000981">
    <property type="term" value="F:DNA-binding transcription factor activity, RNA polymerase II-specific"/>
    <property type="evidence" value="ECO:0007669"/>
    <property type="project" value="InterPro"/>
</dbReference>
<dbReference type="OrthoDB" id="3362851at2759"/>
<dbReference type="PROSITE" id="PS50048">
    <property type="entry name" value="ZN2_CY6_FUNGAL_2"/>
    <property type="match status" value="1"/>
</dbReference>
<dbReference type="Proteomes" id="UP000439903">
    <property type="component" value="Unassembled WGS sequence"/>
</dbReference>
<evidence type="ECO:0000313" key="2">
    <source>
        <dbReference type="EMBL" id="KAF0537205.1"/>
    </source>
</evidence>
<dbReference type="PROSITE" id="PS00463">
    <property type="entry name" value="ZN2_CY6_FUNGAL_1"/>
    <property type="match status" value="1"/>
</dbReference>
<evidence type="ECO:0000259" key="1">
    <source>
        <dbReference type="PROSITE" id="PS50048"/>
    </source>
</evidence>
<dbReference type="InterPro" id="IPR036864">
    <property type="entry name" value="Zn2-C6_fun-type_DNA-bd_sf"/>
</dbReference>
<feature type="domain" description="Zn(2)-C6 fungal-type" evidence="1">
    <location>
        <begin position="35"/>
        <end position="64"/>
    </location>
</feature>
<dbReference type="SMART" id="SM00066">
    <property type="entry name" value="GAL4"/>
    <property type="match status" value="1"/>
</dbReference>
<dbReference type="Pfam" id="PF00172">
    <property type="entry name" value="Zn_clus"/>
    <property type="match status" value="1"/>
</dbReference>
<accession>A0A8H4AVI6</accession>
<proteinExistence type="predicted"/>
<keyword evidence="3" id="KW-1185">Reference proteome</keyword>
<reference evidence="2 3" key="1">
    <citation type="journal article" date="2019" name="Environ. Microbiol.">
        <title>At the nexus of three kingdoms: the genome of the mycorrhizal fungus Gigaspora margarita provides insights into plant, endobacterial and fungal interactions.</title>
        <authorList>
            <person name="Venice F."/>
            <person name="Ghignone S."/>
            <person name="Salvioli di Fossalunga A."/>
            <person name="Amselem J."/>
            <person name="Novero M."/>
            <person name="Xianan X."/>
            <person name="Sedzielewska Toro K."/>
            <person name="Morin E."/>
            <person name="Lipzen A."/>
            <person name="Grigoriev I.V."/>
            <person name="Henrissat B."/>
            <person name="Martin F.M."/>
            <person name="Bonfante P."/>
        </authorList>
    </citation>
    <scope>NUCLEOTIDE SEQUENCE [LARGE SCALE GENOMIC DNA]</scope>
    <source>
        <strain evidence="2 3">BEG34</strain>
    </source>
</reference>
<evidence type="ECO:0000313" key="3">
    <source>
        <dbReference type="Proteomes" id="UP000439903"/>
    </source>
</evidence>
<comment type="caution">
    <text evidence="2">The sequence shown here is derived from an EMBL/GenBank/DDBJ whole genome shotgun (WGS) entry which is preliminary data.</text>
</comment>